<accession>A0A223N0M8</accession>
<dbReference type="PROSITE" id="PS51462">
    <property type="entry name" value="NUDIX"/>
    <property type="match status" value="1"/>
</dbReference>
<evidence type="ECO:0000313" key="9">
    <source>
        <dbReference type="Proteomes" id="UP000215148"/>
    </source>
</evidence>
<feature type="site" description="Critical for catalysis" evidence="4">
    <location>
        <position position="122"/>
    </location>
</feature>
<evidence type="ECO:0000256" key="2">
    <source>
        <dbReference type="ARBA" id="ARBA00022801"/>
    </source>
</evidence>
<keyword evidence="9" id="KW-1185">Reference proteome</keyword>
<dbReference type="RefSeq" id="WP_094500668.1">
    <property type="nucleotide sequence ID" value="NZ_CAWNHI010000001.1"/>
</dbReference>
<evidence type="ECO:0000313" key="8">
    <source>
        <dbReference type="EMBL" id="ASU23339.1"/>
    </source>
</evidence>
<keyword evidence="2 8" id="KW-0378">Hydrolase</keyword>
<dbReference type="InterPro" id="IPR033715">
    <property type="entry name" value="GDPMH"/>
</dbReference>
<gene>
    <name evidence="8" type="ORF">CCZ37_12385</name>
</gene>
<reference evidence="8 9" key="1">
    <citation type="submission" date="2017-08" db="EMBL/GenBank/DDBJ databases">
        <title>The Vibrio qinghaiensis sp.-Q67 is a luminous bacteria isolated firstly from Qinghai lake, Qinghai province, China, which has been proved to be very sensitive to detect environmental and food pollutants. Therefore, complete genome analysis of V. qinghaiensis sp.-Q67 highlights the potential application of this strain on detection of hazards in the contaminated environments.</title>
        <authorList>
            <person name="Gong L."/>
        </authorList>
    </citation>
    <scope>NUCLEOTIDE SEQUENCE [LARGE SCALE GENOMIC DNA]</scope>
    <source>
        <strain evidence="8 9">Q67</strain>
    </source>
</reference>
<feature type="binding site" evidence="5">
    <location>
        <position position="68"/>
    </location>
    <ligand>
        <name>Mg(2+)</name>
        <dbReference type="ChEBI" id="CHEBI:18420"/>
    </ligand>
</feature>
<protein>
    <submittedName>
        <fullName evidence="8">GDP-mannose mannosyl hydrolase</fullName>
    </submittedName>
</protein>
<dbReference type="InterPro" id="IPR000086">
    <property type="entry name" value="NUDIX_hydrolase_dom"/>
</dbReference>
<feature type="binding site" evidence="5">
    <location>
        <position position="121"/>
    </location>
    <ligand>
        <name>Mg(2+)</name>
        <dbReference type="ChEBI" id="CHEBI:18420"/>
    </ligand>
</feature>
<dbReference type="NCBIfam" id="NF011963">
    <property type="entry name" value="PRK15434.1"/>
    <property type="match status" value="1"/>
</dbReference>
<dbReference type="Proteomes" id="UP000215148">
    <property type="component" value="Chromosome 1"/>
</dbReference>
<evidence type="ECO:0000256" key="6">
    <source>
        <dbReference type="PIRSR" id="PIRSR037599-4"/>
    </source>
</evidence>
<keyword evidence="3 5" id="KW-0460">Magnesium</keyword>
<dbReference type="InterPro" id="IPR015797">
    <property type="entry name" value="NUDIX_hydrolase-like_dom_sf"/>
</dbReference>
<name>A0A223N0M8_9VIBR</name>
<dbReference type="PANTHER" id="PTHR43046">
    <property type="entry name" value="GDP-MANNOSE MANNOSYL HYDROLASE"/>
    <property type="match status" value="1"/>
</dbReference>
<dbReference type="SUPFAM" id="SSF55811">
    <property type="entry name" value="Nudix"/>
    <property type="match status" value="1"/>
</dbReference>
<evidence type="ECO:0000256" key="1">
    <source>
        <dbReference type="ARBA" id="ARBA00022723"/>
    </source>
</evidence>
<dbReference type="PIRSF" id="PIRSF037599">
    <property type="entry name" value="GDPMH"/>
    <property type="match status" value="1"/>
</dbReference>
<comment type="cofactor">
    <cofactor evidence="5">
        <name>Mg(2+)</name>
        <dbReference type="ChEBI" id="CHEBI:18420"/>
    </cofactor>
    <text evidence="5">Binds 1 Mg(2+) ion per subunit.</text>
</comment>
<organism evidence="8 9">
    <name type="scientific">Vibrio qinghaiensis</name>
    <dbReference type="NCBI Taxonomy" id="2025808"/>
    <lineage>
        <taxon>Bacteria</taxon>
        <taxon>Pseudomonadati</taxon>
        <taxon>Pseudomonadota</taxon>
        <taxon>Gammaproteobacteria</taxon>
        <taxon>Vibrionales</taxon>
        <taxon>Vibrionaceae</taxon>
        <taxon>Vibrio</taxon>
    </lineage>
</organism>
<evidence type="ECO:0000256" key="5">
    <source>
        <dbReference type="PIRSR" id="PIRSR037599-3"/>
    </source>
</evidence>
<keyword evidence="1 5" id="KW-0479">Metal-binding</keyword>
<dbReference type="CDD" id="cd03430">
    <property type="entry name" value="NUDIX_GDPMH_NudD"/>
    <property type="match status" value="1"/>
</dbReference>
<dbReference type="EMBL" id="CP022741">
    <property type="protein sequence ID" value="ASU23339.1"/>
    <property type="molecule type" value="Genomic_DNA"/>
</dbReference>
<dbReference type="Gene3D" id="3.90.79.10">
    <property type="entry name" value="Nucleoside Triphosphate Pyrophosphohydrolase"/>
    <property type="match status" value="1"/>
</dbReference>
<dbReference type="Pfam" id="PF00293">
    <property type="entry name" value="NUDIX"/>
    <property type="match status" value="1"/>
</dbReference>
<evidence type="ECO:0000256" key="4">
    <source>
        <dbReference type="PIRSR" id="PIRSR037599-1"/>
    </source>
</evidence>
<feature type="short sequence motif" description="Nudix box" evidence="6">
    <location>
        <begin position="49"/>
        <end position="70"/>
    </location>
</feature>
<dbReference type="KEGG" id="vqi:CCZ37_12385"/>
<evidence type="ECO:0000259" key="7">
    <source>
        <dbReference type="PROSITE" id="PS51462"/>
    </source>
</evidence>
<dbReference type="PANTHER" id="PTHR43046:SF12">
    <property type="entry name" value="GDP-MANNOSE MANNOSYL HYDROLASE"/>
    <property type="match status" value="1"/>
</dbReference>
<proteinExistence type="predicted"/>
<sequence length="148" mass="17461">MLEINTFKNVIKSTPLISIDLIVRNSSGEILLGYRNNRPAQGYWFVPGGRILKDERIRDAFSRLTGNELGKCYEISQFKFQGVFEHLYNDNFSSTDFTTHYIVLGYNILLDHDLKCLPREQHCDYRWWSINDLMDSIEVHENTKAYFR</sequence>
<dbReference type="AlphaFoldDB" id="A0A223N0M8"/>
<evidence type="ECO:0000256" key="3">
    <source>
        <dbReference type="ARBA" id="ARBA00022842"/>
    </source>
</evidence>
<feature type="domain" description="Nudix hydrolase" evidence="7">
    <location>
        <begin position="12"/>
        <end position="148"/>
    </location>
</feature>
<feature type="binding site" evidence="5">
    <location>
        <position position="48"/>
    </location>
    <ligand>
        <name>Mg(2+)</name>
        <dbReference type="ChEBI" id="CHEBI:18420"/>
    </ligand>
</feature>
<dbReference type="GO" id="GO:0046872">
    <property type="term" value="F:metal ion binding"/>
    <property type="evidence" value="ECO:0007669"/>
    <property type="project" value="UniProtKB-KW"/>
</dbReference>
<dbReference type="GO" id="GO:0008727">
    <property type="term" value="F:GDP-mannose mannosyl hydrolase activity"/>
    <property type="evidence" value="ECO:0007669"/>
    <property type="project" value="InterPro"/>
</dbReference>